<evidence type="ECO:0000313" key="1">
    <source>
        <dbReference type="EMBL" id="KTD85670.1"/>
    </source>
</evidence>
<dbReference type="Pfam" id="PF10941">
    <property type="entry name" value="DUF2620"/>
    <property type="match status" value="1"/>
</dbReference>
<dbReference type="AlphaFoldDB" id="A0A0W1AWE7"/>
<dbReference type="EMBL" id="LCZJ02000026">
    <property type="protein sequence ID" value="KTD85670.1"/>
    <property type="molecule type" value="Genomic_DNA"/>
</dbReference>
<dbReference type="RefSeq" id="WP_060624511.1">
    <property type="nucleotide sequence ID" value="NZ_LCZJ02000026.1"/>
</dbReference>
<dbReference type="InterPro" id="IPR021238">
    <property type="entry name" value="DUF2620"/>
</dbReference>
<evidence type="ECO:0000313" key="2">
    <source>
        <dbReference type="Proteomes" id="UP000054709"/>
    </source>
</evidence>
<evidence type="ECO:0008006" key="3">
    <source>
        <dbReference type="Google" id="ProtNLM"/>
    </source>
</evidence>
<sequence>MIRIVIAGLQKDRIKKSVIEAGGERVEALITTDMDAAKRVKTGQADYYIGACNSGGGAALSIAIGLLGYSKCATVAKSGGKPDPLKIEALVNSGTIAFGIAEESIETAVTFIVESLLKKHQ</sequence>
<comment type="caution">
    <text evidence="1">The sequence shown here is derived from an EMBL/GenBank/DDBJ whole genome shotgun (WGS) entry which is preliminary data.</text>
</comment>
<dbReference type="Proteomes" id="UP000054709">
    <property type="component" value="Unassembled WGS sequence"/>
</dbReference>
<keyword evidence="2" id="KW-1185">Reference proteome</keyword>
<dbReference type="OrthoDB" id="5191605at2"/>
<organism evidence="1 2">
    <name type="scientific">Paenibacillus etheri</name>
    <dbReference type="NCBI Taxonomy" id="1306852"/>
    <lineage>
        <taxon>Bacteria</taxon>
        <taxon>Bacillati</taxon>
        <taxon>Bacillota</taxon>
        <taxon>Bacilli</taxon>
        <taxon>Bacillales</taxon>
        <taxon>Paenibacillaceae</taxon>
        <taxon>Paenibacillus</taxon>
    </lineage>
</organism>
<name>A0A0W1AWE7_9BACL</name>
<proteinExistence type="predicted"/>
<accession>A0A0W1AWE7</accession>
<gene>
    <name evidence="1" type="ORF">UQ64_19445</name>
</gene>
<reference evidence="1 2" key="1">
    <citation type="journal article" date="2015" name="Int. Biodeterior. Biodegradation">
        <title>Physiological and genetic screening methods for the isolation of methyl tert-butyl ether-degrading bacteria for bioremediation purposes.</title>
        <authorList>
            <person name="Guisado I.M."/>
            <person name="Purswani J."/>
            <person name="Gonzalez Lopez J."/>
            <person name="Pozo C."/>
        </authorList>
    </citation>
    <scope>NUCLEOTIDE SEQUENCE [LARGE SCALE GENOMIC DNA]</scope>
    <source>
        <strain evidence="1 2">SH7</strain>
    </source>
</reference>
<protein>
    <recommendedName>
        <fullName evidence="3">DUF2620 domain-containing protein</fullName>
    </recommendedName>
</protein>